<dbReference type="Proteomes" id="UP000030693">
    <property type="component" value="Unassembled WGS sequence"/>
</dbReference>
<organism evidence="2">
    <name type="scientific">Fonticula alba</name>
    <name type="common">Slime mold</name>
    <dbReference type="NCBI Taxonomy" id="691883"/>
    <lineage>
        <taxon>Eukaryota</taxon>
        <taxon>Rotosphaerida</taxon>
        <taxon>Fonticulaceae</taxon>
        <taxon>Fonticula</taxon>
    </lineage>
</organism>
<keyword evidence="3" id="KW-1185">Reference proteome</keyword>
<feature type="compositionally biased region" description="Polar residues" evidence="1">
    <location>
        <begin position="545"/>
        <end position="554"/>
    </location>
</feature>
<feature type="region of interest" description="Disordered" evidence="1">
    <location>
        <begin position="218"/>
        <end position="256"/>
    </location>
</feature>
<dbReference type="RefSeq" id="XP_009492474.1">
    <property type="nucleotide sequence ID" value="XM_009494199.1"/>
</dbReference>
<feature type="compositionally biased region" description="Basic and acidic residues" evidence="1">
    <location>
        <begin position="228"/>
        <end position="239"/>
    </location>
</feature>
<dbReference type="GeneID" id="20525077"/>
<gene>
    <name evidence="2" type="ORF">H696_00352</name>
</gene>
<evidence type="ECO:0000313" key="2">
    <source>
        <dbReference type="EMBL" id="KCV72773.1"/>
    </source>
</evidence>
<feature type="region of interest" description="Disordered" evidence="1">
    <location>
        <begin position="116"/>
        <end position="156"/>
    </location>
</feature>
<accession>A0A058ZFS0</accession>
<feature type="region of interest" description="Disordered" evidence="1">
    <location>
        <begin position="534"/>
        <end position="554"/>
    </location>
</feature>
<reference evidence="2" key="1">
    <citation type="submission" date="2013-04" db="EMBL/GenBank/DDBJ databases">
        <title>The Genome Sequence of Fonticula alba ATCC 38817.</title>
        <authorList>
            <consortium name="The Broad Institute Genomics Platform"/>
            <person name="Russ C."/>
            <person name="Cuomo C."/>
            <person name="Burger G."/>
            <person name="Gray M.W."/>
            <person name="Holland P.W.H."/>
            <person name="King N."/>
            <person name="Lang F.B.F."/>
            <person name="Roger A.J."/>
            <person name="Ruiz-Trillo I."/>
            <person name="Brown M."/>
            <person name="Walker B."/>
            <person name="Young S."/>
            <person name="Zeng Q."/>
            <person name="Gargeya S."/>
            <person name="Fitzgerald M."/>
            <person name="Haas B."/>
            <person name="Abouelleil A."/>
            <person name="Allen A.W."/>
            <person name="Alvarado L."/>
            <person name="Arachchi H.M."/>
            <person name="Berlin A.M."/>
            <person name="Chapman S.B."/>
            <person name="Gainer-Dewar J."/>
            <person name="Goldberg J."/>
            <person name="Griggs A."/>
            <person name="Gujja S."/>
            <person name="Hansen M."/>
            <person name="Howarth C."/>
            <person name="Imamovic A."/>
            <person name="Ireland A."/>
            <person name="Larimer J."/>
            <person name="McCowan C."/>
            <person name="Murphy C."/>
            <person name="Pearson M."/>
            <person name="Poon T.W."/>
            <person name="Priest M."/>
            <person name="Roberts A."/>
            <person name="Saif S."/>
            <person name="Shea T."/>
            <person name="Sisk P."/>
            <person name="Sykes S."/>
            <person name="Wortman J."/>
            <person name="Nusbaum C."/>
            <person name="Birren B."/>
        </authorList>
    </citation>
    <scope>NUCLEOTIDE SEQUENCE [LARGE SCALE GENOMIC DNA]</scope>
    <source>
        <strain evidence="2">ATCC 38817</strain>
    </source>
</reference>
<dbReference type="AlphaFoldDB" id="A0A058ZFS0"/>
<name>A0A058ZFS0_FONAL</name>
<proteinExistence type="predicted"/>
<sequence>MTAAVETDSNRLADITLEEDTDASDTLPAMDWGTADSPHWGSWVEPGTDYGDFPRPGSPQDVFVSVILPCEEDTRAHALMARHANQSPVLGIDCQSGDLAELLASLSFAPFARDTDRHETHGRAALPIGPPSPEVGGSAARPDDRADPRGGWLSRGKRLLSGGLSLLVADQRRSPGERPPRAEHWIESSAEGLAILSVAAGTALRGVGRWLSEVRIDTGHAPDQGDMSDGRVPRADGDRQAGLLPEGPDPGEQPPGELVEWPGTAALCRRAGDRLRVLFGKGLASGRAWLIPPRVELQIYVDGACLRVFLDSERVARALVRHARRHTRRLGEEVCRVRRRLRAGLRQGHAGTALASVYWGFLAGTAVAAASAGSTAAAAAVPSPSPVGLAPAAGSSGLLGGAASGPSCPGGLPTVGSGMLAQMAGLTAGDCVSMVATAGALLGAGLATVVRDPGAAVAGAARTVATHINAAAVAAAAVTANCPAAGGQTATDAAVRAYRPGVPAASEGFSSLGVALTVGLLVSTAALSIISGWPEEEDPEEHRLTASSSTSPQP</sequence>
<protein>
    <submittedName>
        <fullName evidence="2">Uncharacterized protein</fullName>
    </submittedName>
</protein>
<dbReference type="EMBL" id="KB932201">
    <property type="protein sequence ID" value="KCV72773.1"/>
    <property type="molecule type" value="Genomic_DNA"/>
</dbReference>
<evidence type="ECO:0000313" key="3">
    <source>
        <dbReference type="Proteomes" id="UP000030693"/>
    </source>
</evidence>
<evidence type="ECO:0000256" key="1">
    <source>
        <dbReference type="SAM" id="MobiDB-lite"/>
    </source>
</evidence>